<gene>
    <name evidence="1" type="ORF">Toil_gp29</name>
</gene>
<sequence>MTQAYGANAFLNSSVFPNQLFTAVAGQFDGHDAAFVNMTQLNQDRYLQRIMLTTTLTASDMLGSAYWDTAAPLPIQAPFYLFLGNTALSNMIDLTLIGSVNVSEYMNPIRIPANTEAWGVWNGVKAASASKCQLTMYCTSGPN</sequence>
<evidence type="ECO:0000313" key="2">
    <source>
        <dbReference type="Proteomes" id="UP000225832"/>
    </source>
</evidence>
<accession>A0A1W6DY79</accession>
<evidence type="ECO:0000313" key="1">
    <source>
        <dbReference type="EMBL" id="ARK07712.1"/>
    </source>
</evidence>
<name>A0A1W6DY79_9VIRU</name>
<reference evidence="1 2" key="1">
    <citation type="submission" date="2017-03" db="EMBL/GenBank/DDBJ databases">
        <title>Complete genome of Rhodococcus opacus Tectivirus Toil.</title>
        <authorList>
            <person name="Gill J.J."/>
            <person name="Wang B."/>
            <person name="Young R."/>
            <person name="Chu K.-H."/>
        </authorList>
    </citation>
    <scope>NUCLEOTIDE SEQUENCE [LARGE SCALE GENOMIC DNA]</scope>
</reference>
<keyword evidence="2" id="KW-1185">Reference proteome</keyword>
<dbReference type="Proteomes" id="UP000225832">
    <property type="component" value="Segment"/>
</dbReference>
<organism evidence="1 2">
    <name type="scientific">Rhodococcus phage Toil</name>
    <dbReference type="NCBI Taxonomy" id="1975614"/>
    <lineage>
        <taxon>Viruses</taxon>
        <taxon>Varidnaviria</taxon>
        <taxon>Bamfordvirae</taxon>
        <taxon>Preplasmiviricota</taxon>
        <taxon>Prepoliviricotina</taxon>
        <taxon>Tectiliviricetes</taxon>
        <taxon>Kalamavirales</taxon>
        <taxon>Tectiviridae</taxon>
        <taxon>Epsilontectivirus</taxon>
        <taxon>Epsilontectivirus toil</taxon>
    </lineage>
</organism>
<protein>
    <submittedName>
        <fullName evidence="1">Uncharacterized protein</fullName>
    </submittedName>
</protein>
<proteinExistence type="predicted"/>
<dbReference type="EMBL" id="KY817360">
    <property type="protein sequence ID" value="ARK07712.1"/>
    <property type="molecule type" value="Genomic_DNA"/>
</dbReference>